<dbReference type="GO" id="GO:0030838">
    <property type="term" value="P:positive regulation of actin filament polymerization"/>
    <property type="evidence" value="ECO:0007669"/>
    <property type="project" value="TreeGrafter"/>
</dbReference>
<evidence type="ECO:0000259" key="1">
    <source>
        <dbReference type="PROSITE" id="PS51338"/>
    </source>
</evidence>
<dbReference type="GO" id="GO:0051017">
    <property type="term" value="P:actin filament bundle assembly"/>
    <property type="evidence" value="ECO:0007669"/>
    <property type="project" value="TreeGrafter"/>
</dbReference>
<sequence>MEQAGTLAIETPAIASRGARRSALMQIVEVYKEIQAQQMNILKAFYVDLLVPLETNLEKDTKVVQIFKKERERERESVCVSCSSGRAVLKPNPQTPPSPPHHRFPKCRLRRGWDMKDRRRGNLLPPTPSPSPYLALGGFHPPAAICMIVPTTPPGNRIKTTNILRGDTHSRDQDEFQWRIVREGLHGTIKANCAPTMIRACSDHAQTVSSWIVSKVFSKVTVQHGRRTVLVSVNRDWAPAHPVVDHVSFILVRLFRANANLQEGSYLRPDNV</sequence>
<accession>A0A7R9HNW0</accession>
<dbReference type="GO" id="GO:0005654">
    <property type="term" value="C:nucleoplasm"/>
    <property type="evidence" value="ECO:0007669"/>
    <property type="project" value="TreeGrafter"/>
</dbReference>
<dbReference type="PROSITE" id="PS51338">
    <property type="entry name" value="IMD"/>
    <property type="match status" value="1"/>
</dbReference>
<dbReference type="InterPro" id="IPR027267">
    <property type="entry name" value="AH/BAR_dom_sf"/>
</dbReference>
<reference evidence="2" key="1">
    <citation type="submission" date="2020-11" db="EMBL/GenBank/DDBJ databases">
        <authorList>
            <person name="Tran Van P."/>
        </authorList>
    </citation>
    <scope>NUCLEOTIDE SEQUENCE</scope>
</reference>
<dbReference type="Gene3D" id="1.20.1270.60">
    <property type="entry name" value="Arfaptin homology (AH) domain/BAR domain"/>
    <property type="match status" value="1"/>
</dbReference>
<gene>
    <name evidence="2" type="ORF">TMSB3V08_LOCUS3887</name>
</gene>
<dbReference type="PANTHER" id="PTHR14206:SF7">
    <property type="entry name" value="INSULIN RECEPTOR SUBSTRATE 53 KDA, ISOFORM A"/>
    <property type="match status" value="1"/>
</dbReference>
<dbReference type="EMBL" id="OB793342">
    <property type="protein sequence ID" value="CAD7427022.1"/>
    <property type="molecule type" value="Genomic_DNA"/>
</dbReference>
<evidence type="ECO:0000313" key="2">
    <source>
        <dbReference type="EMBL" id="CAD7427022.1"/>
    </source>
</evidence>
<dbReference type="PANTHER" id="PTHR14206">
    <property type="entry name" value="BRAIN-SPECIFIC ANGIOGENESIS INHIBITOR 1-ASSOCIATED PROTEIN 2"/>
    <property type="match status" value="1"/>
</dbReference>
<name>A0A7R9HNW0_9NEOP</name>
<dbReference type="AlphaFoldDB" id="A0A7R9HNW0"/>
<dbReference type="SUPFAM" id="SSF103657">
    <property type="entry name" value="BAR/IMD domain-like"/>
    <property type="match status" value="1"/>
</dbReference>
<dbReference type="GO" id="GO:0051764">
    <property type="term" value="P:actin crosslink formation"/>
    <property type="evidence" value="ECO:0007669"/>
    <property type="project" value="TreeGrafter"/>
</dbReference>
<proteinExistence type="predicted"/>
<dbReference type="GO" id="GO:0007009">
    <property type="term" value="P:plasma membrane organization"/>
    <property type="evidence" value="ECO:0007669"/>
    <property type="project" value="InterPro"/>
</dbReference>
<dbReference type="GO" id="GO:0005829">
    <property type="term" value="C:cytosol"/>
    <property type="evidence" value="ECO:0007669"/>
    <property type="project" value="TreeGrafter"/>
</dbReference>
<dbReference type="InterPro" id="IPR027681">
    <property type="entry name" value="IRSp53/IRTKS/Pinkbar"/>
</dbReference>
<dbReference type="InterPro" id="IPR013606">
    <property type="entry name" value="I-BAR_dom"/>
</dbReference>
<organism evidence="2">
    <name type="scientific">Timema monikensis</name>
    <dbReference type="NCBI Taxonomy" id="170555"/>
    <lineage>
        <taxon>Eukaryota</taxon>
        <taxon>Metazoa</taxon>
        <taxon>Ecdysozoa</taxon>
        <taxon>Arthropoda</taxon>
        <taxon>Hexapoda</taxon>
        <taxon>Insecta</taxon>
        <taxon>Pterygota</taxon>
        <taxon>Neoptera</taxon>
        <taxon>Polyneoptera</taxon>
        <taxon>Phasmatodea</taxon>
        <taxon>Timematodea</taxon>
        <taxon>Timematoidea</taxon>
        <taxon>Timematidae</taxon>
        <taxon>Timema</taxon>
    </lineage>
</organism>
<protein>
    <recommendedName>
        <fullName evidence="1">IMD domain-containing protein</fullName>
    </recommendedName>
</protein>
<feature type="domain" description="IMD" evidence="1">
    <location>
        <begin position="1"/>
        <end position="65"/>
    </location>
</feature>